<accession>A0AC35TSH8</accession>
<dbReference type="WBParaSite" id="RSKR_0000387600.1">
    <property type="protein sequence ID" value="RSKR_0000387600.1"/>
    <property type="gene ID" value="RSKR_0000387600"/>
</dbReference>
<dbReference type="Proteomes" id="UP000095286">
    <property type="component" value="Unplaced"/>
</dbReference>
<proteinExistence type="predicted"/>
<evidence type="ECO:0000313" key="2">
    <source>
        <dbReference type="WBParaSite" id="RSKR_0000387600.1"/>
    </source>
</evidence>
<protein>
    <submittedName>
        <fullName evidence="2">ATP-dependent DNA helicase</fullName>
    </submittedName>
</protein>
<name>A0AC35TSH8_9BILA</name>
<reference evidence="2" key="1">
    <citation type="submission" date="2016-11" db="UniProtKB">
        <authorList>
            <consortium name="WormBaseParasite"/>
        </authorList>
    </citation>
    <scope>IDENTIFICATION</scope>
    <source>
        <strain evidence="2">KR3021</strain>
    </source>
</reference>
<sequence>MYGDVNHVEGRIILVTTNEEALKVNNEILNLSNEDFVEYQSIDEAKTNGNNNSKYFPNEFLHSLTPNGFPPHSLKLKKGTLIMIIRNLDFGSGLINCNRLKVIDFKKDIIKAKFISGQFKNKEILIPRIQFVSNDIDLPFEFCRRQFLVRVCYCMTINKSQGLSFEHVGIDLKCEVFTHRQLYTAISRCKKFNNLKIHTDGFTNMIKNIVFNDVLLLI</sequence>
<evidence type="ECO:0000313" key="1">
    <source>
        <dbReference type="Proteomes" id="UP000095286"/>
    </source>
</evidence>
<organism evidence="1 2">
    <name type="scientific">Rhabditophanes sp. KR3021</name>
    <dbReference type="NCBI Taxonomy" id="114890"/>
    <lineage>
        <taxon>Eukaryota</taxon>
        <taxon>Metazoa</taxon>
        <taxon>Ecdysozoa</taxon>
        <taxon>Nematoda</taxon>
        <taxon>Chromadorea</taxon>
        <taxon>Rhabditida</taxon>
        <taxon>Tylenchina</taxon>
        <taxon>Panagrolaimomorpha</taxon>
        <taxon>Strongyloidoidea</taxon>
        <taxon>Alloionematidae</taxon>
        <taxon>Rhabditophanes</taxon>
    </lineage>
</organism>